<evidence type="ECO:0000256" key="9">
    <source>
        <dbReference type="SAM" id="MobiDB-lite"/>
    </source>
</evidence>
<feature type="transmembrane region" description="Helical" evidence="8">
    <location>
        <begin position="144"/>
        <end position="162"/>
    </location>
</feature>
<reference evidence="10 11" key="1">
    <citation type="submission" date="2012-04" db="EMBL/GenBank/DDBJ databases">
        <title>The Genome Sequence of Saprolegnia declina VS20.</title>
        <authorList>
            <consortium name="The Broad Institute Genome Sequencing Platform"/>
            <person name="Russ C."/>
            <person name="Nusbaum C."/>
            <person name="Tyler B."/>
            <person name="van West P."/>
            <person name="Dieguez-Uribeondo J."/>
            <person name="de Bruijn I."/>
            <person name="Tripathy S."/>
            <person name="Jiang R."/>
            <person name="Young S.K."/>
            <person name="Zeng Q."/>
            <person name="Gargeya S."/>
            <person name="Fitzgerald M."/>
            <person name="Haas B."/>
            <person name="Abouelleil A."/>
            <person name="Alvarado L."/>
            <person name="Arachchi H.M."/>
            <person name="Berlin A."/>
            <person name="Chapman S.B."/>
            <person name="Goldberg J."/>
            <person name="Griggs A."/>
            <person name="Gujja S."/>
            <person name="Hansen M."/>
            <person name="Howarth C."/>
            <person name="Imamovic A."/>
            <person name="Larimer J."/>
            <person name="McCowen C."/>
            <person name="Montmayeur A."/>
            <person name="Murphy C."/>
            <person name="Neiman D."/>
            <person name="Pearson M."/>
            <person name="Priest M."/>
            <person name="Roberts A."/>
            <person name="Saif S."/>
            <person name="Shea T."/>
            <person name="Sisk P."/>
            <person name="Sykes S."/>
            <person name="Wortman J."/>
            <person name="Nusbaum C."/>
            <person name="Birren B."/>
        </authorList>
    </citation>
    <scope>NUCLEOTIDE SEQUENCE [LARGE SCALE GENOMIC DNA]</scope>
    <source>
        <strain evidence="10 11">VS20</strain>
    </source>
</reference>
<evidence type="ECO:0000256" key="3">
    <source>
        <dbReference type="ARBA" id="ARBA00022692"/>
    </source>
</evidence>
<dbReference type="GeneID" id="19949688"/>
<dbReference type="GO" id="GO:0016020">
    <property type="term" value="C:membrane"/>
    <property type="evidence" value="ECO:0007669"/>
    <property type="project" value="UniProtKB-SubCell"/>
</dbReference>
<name>T0RT52_SAPDV</name>
<evidence type="ECO:0000313" key="11">
    <source>
        <dbReference type="Proteomes" id="UP000030762"/>
    </source>
</evidence>
<evidence type="ECO:0000256" key="6">
    <source>
        <dbReference type="ARBA" id="ARBA00023136"/>
    </source>
</evidence>
<evidence type="ECO:0000256" key="2">
    <source>
        <dbReference type="ARBA" id="ARBA00022448"/>
    </source>
</evidence>
<dbReference type="InterPro" id="IPR007305">
    <property type="entry name" value="Vesicle_transpt_Got1/SFT2"/>
</dbReference>
<dbReference type="GO" id="GO:0005737">
    <property type="term" value="C:cytoplasm"/>
    <property type="evidence" value="ECO:0007669"/>
    <property type="project" value="UniProtKB-ARBA"/>
</dbReference>
<dbReference type="eggNOG" id="KOG2887">
    <property type="taxonomic scope" value="Eukaryota"/>
</dbReference>
<comment type="similarity">
    <text evidence="7 8">Belongs to the SFT2 family.</text>
</comment>
<dbReference type="VEuPathDB" id="FungiDB:SDRG_08961"/>
<protein>
    <recommendedName>
        <fullName evidence="8">Vesicle transport protein</fullName>
    </recommendedName>
</protein>
<feature type="transmembrane region" description="Helical" evidence="8">
    <location>
        <begin position="212"/>
        <end position="230"/>
    </location>
</feature>
<gene>
    <name evidence="10" type="ORF">SDRG_08961</name>
</gene>
<keyword evidence="5 8" id="KW-1133">Transmembrane helix</keyword>
<dbReference type="EMBL" id="JH767159">
    <property type="protein sequence ID" value="EQC33447.1"/>
    <property type="molecule type" value="Genomic_DNA"/>
</dbReference>
<dbReference type="Proteomes" id="UP000030762">
    <property type="component" value="Unassembled WGS sequence"/>
</dbReference>
<evidence type="ECO:0000256" key="8">
    <source>
        <dbReference type="RuleBase" id="RU363111"/>
    </source>
</evidence>
<evidence type="ECO:0000256" key="4">
    <source>
        <dbReference type="ARBA" id="ARBA00022927"/>
    </source>
</evidence>
<comment type="function">
    <text evidence="8">May be involved in fusion of retrograde transport vesicles derived from an endocytic compartment with the Golgi complex.</text>
</comment>
<dbReference type="RefSeq" id="XP_008613087.1">
    <property type="nucleotide sequence ID" value="XM_008614865.1"/>
</dbReference>
<dbReference type="STRING" id="1156394.T0RT52"/>
<feature type="region of interest" description="Disordered" evidence="9">
    <location>
        <begin position="48"/>
        <end position="74"/>
    </location>
</feature>
<dbReference type="OrthoDB" id="660759at2759"/>
<keyword evidence="4 8" id="KW-0653">Protein transport</keyword>
<dbReference type="GO" id="GO:0015031">
    <property type="term" value="P:protein transport"/>
    <property type="evidence" value="ECO:0007669"/>
    <property type="project" value="UniProtKB-KW"/>
</dbReference>
<comment type="subcellular location">
    <subcellularLocation>
        <location evidence="1 8">Membrane</location>
        <topology evidence="1 8">Multi-pass membrane protein</topology>
    </subcellularLocation>
</comment>
<dbReference type="OMA" id="KPPRGSM"/>
<keyword evidence="6 8" id="KW-0472">Membrane</keyword>
<keyword evidence="11" id="KW-1185">Reference proteome</keyword>
<organism evidence="10 11">
    <name type="scientific">Saprolegnia diclina (strain VS20)</name>
    <dbReference type="NCBI Taxonomy" id="1156394"/>
    <lineage>
        <taxon>Eukaryota</taxon>
        <taxon>Sar</taxon>
        <taxon>Stramenopiles</taxon>
        <taxon>Oomycota</taxon>
        <taxon>Saprolegniomycetes</taxon>
        <taxon>Saprolegniales</taxon>
        <taxon>Saprolegniaceae</taxon>
        <taxon>Saprolegnia</taxon>
    </lineage>
</organism>
<dbReference type="PANTHER" id="PTHR23137">
    <property type="entry name" value="VESICLE TRANSPORT PROTEIN-RELATED"/>
    <property type="match status" value="1"/>
</dbReference>
<evidence type="ECO:0000313" key="10">
    <source>
        <dbReference type="EMBL" id="EQC33447.1"/>
    </source>
</evidence>
<accession>T0RT52</accession>
<evidence type="ECO:0000256" key="7">
    <source>
        <dbReference type="ARBA" id="ARBA00025800"/>
    </source>
</evidence>
<sequence>MVEVSAASVRAQWGAGPAASSPAAAALSKSFSSLSSWGQNIMTNLQAPATPTASEASTVGSEPDLEGGEGSDVSPLLTPQAALQSLWGNIKSKSSSTMSPAQMEAMKSYPQRFKTFVMLILLSGLFFGMASLFLPLLLIRPSKFALSFSLGSVLALSAIAALRGWRSYCLSLVQPTHLLLTTLYLSSLVTTLYACLIMGSYVYVILSASLQLITLGYFLLSAFPGGVAALNTTGRIVVKSAKGILNGCIKLLQ</sequence>
<dbReference type="FunCoup" id="T0RT52">
    <property type="interactions" value="44"/>
</dbReference>
<dbReference type="InParanoid" id="T0RT52"/>
<proteinExistence type="inferred from homology"/>
<feature type="transmembrane region" description="Helical" evidence="8">
    <location>
        <begin position="183"/>
        <end position="206"/>
    </location>
</feature>
<feature type="compositionally biased region" description="Low complexity" evidence="9">
    <location>
        <begin position="48"/>
        <end position="58"/>
    </location>
</feature>
<dbReference type="GO" id="GO:0012505">
    <property type="term" value="C:endomembrane system"/>
    <property type="evidence" value="ECO:0007669"/>
    <property type="project" value="UniProtKB-ARBA"/>
</dbReference>
<keyword evidence="2 8" id="KW-0813">Transport</keyword>
<evidence type="ECO:0000256" key="1">
    <source>
        <dbReference type="ARBA" id="ARBA00004141"/>
    </source>
</evidence>
<dbReference type="PANTHER" id="PTHR23137:SF36">
    <property type="entry name" value="VESICLE TRANSPORT PROTEIN SFT2C"/>
    <property type="match status" value="1"/>
</dbReference>
<keyword evidence="3 8" id="KW-0812">Transmembrane</keyword>
<dbReference type="GO" id="GO:0016192">
    <property type="term" value="P:vesicle-mediated transport"/>
    <property type="evidence" value="ECO:0007669"/>
    <property type="project" value="InterPro"/>
</dbReference>
<dbReference type="InterPro" id="IPR011691">
    <property type="entry name" value="Vesicle_transpt_SFT2"/>
</dbReference>
<evidence type="ECO:0000256" key="5">
    <source>
        <dbReference type="ARBA" id="ARBA00022989"/>
    </source>
</evidence>
<dbReference type="AlphaFoldDB" id="T0RT52"/>
<dbReference type="Pfam" id="PF04178">
    <property type="entry name" value="Got1"/>
    <property type="match status" value="1"/>
</dbReference>
<feature type="transmembrane region" description="Helical" evidence="8">
    <location>
        <begin position="116"/>
        <end position="138"/>
    </location>
</feature>